<dbReference type="Gene3D" id="3.30.2090.10">
    <property type="entry name" value="Multidrug efflux transporter AcrB TolC docking domain, DN and DC subdomains"/>
    <property type="match status" value="2"/>
</dbReference>
<protein>
    <submittedName>
        <fullName evidence="2">Efflux RND transporter permease subunit</fullName>
    </submittedName>
</protein>
<name>A0ABV8T469_9GAMM</name>
<feature type="transmembrane region" description="Helical" evidence="1">
    <location>
        <begin position="952"/>
        <end position="971"/>
    </location>
</feature>
<feature type="transmembrane region" description="Helical" evidence="1">
    <location>
        <begin position="983"/>
        <end position="1009"/>
    </location>
</feature>
<dbReference type="InterPro" id="IPR001036">
    <property type="entry name" value="Acrflvin-R"/>
</dbReference>
<proteinExistence type="predicted"/>
<dbReference type="PRINTS" id="PR00702">
    <property type="entry name" value="ACRIFLAVINRP"/>
</dbReference>
<dbReference type="Gene3D" id="3.30.70.1440">
    <property type="entry name" value="Multidrug efflux transporter AcrB pore domain"/>
    <property type="match status" value="1"/>
</dbReference>
<evidence type="ECO:0000256" key="1">
    <source>
        <dbReference type="SAM" id="Phobius"/>
    </source>
</evidence>
<dbReference type="RefSeq" id="WP_380605367.1">
    <property type="nucleotide sequence ID" value="NZ_JBHSDU010000015.1"/>
</dbReference>
<feature type="transmembrane region" description="Helical" evidence="1">
    <location>
        <begin position="427"/>
        <end position="447"/>
    </location>
</feature>
<feature type="transmembrane region" description="Helical" evidence="1">
    <location>
        <begin position="360"/>
        <end position="381"/>
    </location>
</feature>
<dbReference type="SUPFAM" id="SSF82714">
    <property type="entry name" value="Multidrug efflux transporter AcrB TolC docking domain, DN and DC subdomains"/>
    <property type="match status" value="2"/>
</dbReference>
<dbReference type="Proteomes" id="UP001595904">
    <property type="component" value="Unassembled WGS sequence"/>
</dbReference>
<sequence>MSFNVSSWAIRNPTATVLLFVLMTFVGLLGFQAMKVQNFPDIELPQVTVTAQLPGASPSQLENDVVRKIENALATTQGIKHIESSLTDGSASITVDFRIEKPLQEALDDVRDAVSRIRADLPAALRDPVIKKIELAGAPILTYTVASSRMDEEALSWFVDNQISKRLLAVPGVGAVSRVGGVMREVRVDLDPVRLLALNATAADISRQLRESQQEASGGRVDFGGTEQSVRTIATVATAQEIAQMELSLSDGRRLRLDQVATVSDTIAEPRSRALLNGEPVVGFEITRSRGAGEIEVAGGVRAALEEIKQSNAEIAITESFNSVDPVVENYEGSMMLLYEGAALAIVVVFLFLRDWRATVIAAVALPLSAIPTFAVMHLMGFTANTVSLLALSLVIGVLVDDAIVEIENIERHLLMGKSPYQASMEAADEIGLAVVATTFTLIAVFLPTSLMGGIVGKYFVQFGWTAAIAVFFSLVVARMLTPMMAAYLLKATTSHASAEPRWIAQYLSLVQLCLRHRFVTMLIVALFFGGGLVLATQLPEEFIPQDDGPQTQVTLSLPPGSRLADTTAMAERARAILQRNEHVKMVYTAIGGGSAGSDPTDSESAPAASVTTAVLTINLTHRNERRGLQRQAIESEFRRLLAVLPGVRIKVGMGESGENFMLVMAAEDSQRLAQYAAQVERELRTIPGVGAVISSASLVRPELVIRPDFARAADLGVTSAAIAETLRVATLGDYDQDLAKLNLSERQVPVVVRLTDAAREDLETLRRLPVPGARGPVPLESVASLQMESGPSQITRYDRMRNVTFEVELNGRALGDVEDAALALPSLKNPPRGIVLTSAGDAEAMAELAVGFALAMLTGVLCIYMVLVLLLKDFAQPVTVLAALVLSVPGAFLALFLTGSGLSMPAMIGLLMLMGIVTKNSILLLDYIVIARRDHQLDRWEAIVDACRKRARPIVMTTIAMGAGMLPIALGLGADPSFRSPMAVVVIGGLITSTALSLLAIPVVYSYLDDAVTWGMSMVATARATAPSRHSLNASSTRAGIRS</sequence>
<dbReference type="Pfam" id="PF00873">
    <property type="entry name" value="ACR_tran"/>
    <property type="match status" value="1"/>
</dbReference>
<accession>A0ABV8T469</accession>
<organism evidence="2 3">
    <name type="scientific">Steroidobacter flavus</name>
    <dbReference type="NCBI Taxonomy" id="1842136"/>
    <lineage>
        <taxon>Bacteria</taxon>
        <taxon>Pseudomonadati</taxon>
        <taxon>Pseudomonadota</taxon>
        <taxon>Gammaproteobacteria</taxon>
        <taxon>Steroidobacterales</taxon>
        <taxon>Steroidobacteraceae</taxon>
        <taxon>Steroidobacter</taxon>
    </lineage>
</organism>
<dbReference type="PANTHER" id="PTHR32063">
    <property type="match status" value="1"/>
</dbReference>
<keyword evidence="1" id="KW-0472">Membrane</keyword>
<evidence type="ECO:0000313" key="3">
    <source>
        <dbReference type="Proteomes" id="UP001595904"/>
    </source>
</evidence>
<dbReference type="SUPFAM" id="SSF82693">
    <property type="entry name" value="Multidrug efflux transporter AcrB pore domain, PN1, PN2, PC1 and PC2 subdomains"/>
    <property type="match status" value="3"/>
</dbReference>
<feature type="transmembrane region" description="Helical" evidence="1">
    <location>
        <begin position="336"/>
        <end position="353"/>
    </location>
</feature>
<dbReference type="Gene3D" id="1.20.1640.10">
    <property type="entry name" value="Multidrug efflux transporter AcrB transmembrane domain"/>
    <property type="match status" value="2"/>
</dbReference>
<keyword evidence="1" id="KW-0812">Transmembrane</keyword>
<keyword evidence="3" id="KW-1185">Reference proteome</keyword>
<dbReference type="Gene3D" id="3.30.70.1320">
    <property type="entry name" value="Multidrug efflux transporter AcrB pore domain like"/>
    <property type="match status" value="1"/>
</dbReference>
<feature type="transmembrane region" description="Helical" evidence="1">
    <location>
        <begin position="849"/>
        <end position="872"/>
    </location>
</feature>
<evidence type="ECO:0000313" key="2">
    <source>
        <dbReference type="EMBL" id="MFC4314300.1"/>
    </source>
</evidence>
<feature type="transmembrane region" description="Helical" evidence="1">
    <location>
        <begin position="879"/>
        <end position="899"/>
    </location>
</feature>
<keyword evidence="1" id="KW-1133">Transmembrane helix</keyword>
<dbReference type="PANTHER" id="PTHR32063:SF77">
    <property type="entry name" value="ACR FAMILY TRANSPORT PROTEIN"/>
    <property type="match status" value="1"/>
</dbReference>
<feature type="transmembrane region" description="Helical" evidence="1">
    <location>
        <begin position="459"/>
        <end position="481"/>
    </location>
</feature>
<dbReference type="SUPFAM" id="SSF82866">
    <property type="entry name" value="Multidrug efflux transporter AcrB transmembrane domain"/>
    <property type="match status" value="2"/>
</dbReference>
<comment type="caution">
    <text evidence="2">The sequence shown here is derived from an EMBL/GenBank/DDBJ whole genome shotgun (WGS) entry which is preliminary data.</text>
</comment>
<feature type="transmembrane region" description="Helical" evidence="1">
    <location>
        <begin position="905"/>
        <end position="931"/>
    </location>
</feature>
<reference evidence="3" key="1">
    <citation type="journal article" date="2019" name="Int. J. Syst. Evol. Microbiol.">
        <title>The Global Catalogue of Microorganisms (GCM) 10K type strain sequencing project: providing services to taxonomists for standard genome sequencing and annotation.</title>
        <authorList>
            <consortium name="The Broad Institute Genomics Platform"/>
            <consortium name="The Broad Institute Genome Sequencing Center for Infectious Disease"/>
            <person name="Wu L."/>
            <person name="Ma J."/>
        </authorList>
    </citation>
    <scope>NUCLEOTIDE SEQUENCE [LARGE SCALE GENOMIC DNA]</scope>
    <source>
        <strain evidence="3">CGMCC 1.10759</strain>
    </source>
</reference>
<dbReference type="InterPro" id="IPR027463">
    <property type="entry name" value="AcrB_DN_DC_subdom"/>
</dbReference>
<dbReference type="Gene3D" id="3.30.70.1430">
    <property type="entry name" value="Multidrug efflux transporter AcrB pore domain"/>
    <property type="match status" value="2"/>
</dbReference>
<gene>
    <name evidence="2" type="ORF">ACFPN2_34870</name>
</gene>
<dbReference type="EMBL" id="JBHSDU010000015">
    <property type="protein sequence ID" value="MFC4314300.1"/>
    <property type="molecule type" value="Genomic_DNA"/>
</dbReference>